<organism evidence="1 2">
    <name type="scientific">Pseudodesulfovibrio alkaliphilus</name>
    <dbReference type="NCBI Taxonomy" id="2661613"/>
    <lineage>
        <taxon>Bacteria</taxon>
        <taxon>Pseudomonadati</taxon>
        <taxon>Thermodesulfobacteriota</taxon>
        <taxon>Desulfovibrionia</taxon>
        <taxon>Desulfovibrionales</taxon>
        <taxon>Desulfovibrionaceae</taxon>
    </lineage>
</organism>
<name>A0A7K1KR71_9BACT</name>
<evidence type="ECO:0000313" key="2">
    <source>
        <dbReference type="Proteomes" id="UP000461162"/>
    </source>
</evidence>
<gene>
    <name evidence="1" type="ORF">GKC30_13115</name>
</gene>
<evidence type="ECO:0000313" key="1">
    <source>
        <dbReference type="EMBL" id="MUM78577.1"/>
    </source>
</evidence>
<comment type="caution">
    <text evidence="1">The sequence shown here is derived from an EMBL/GenBank/DDBJ whole genome shotgun (WGS) entry which is preliminary data.</text>
</comment>
<dbReference type="InterPro" id="IPR035069">
    <property type="entry name" value="TTHA1013/TTHA0281-like"/>
</dbReference>
<dbReference type="AlphaFoldDB" id="A0A7K1KR71"/>
<keyword evidence="2" id="KW-1185">Reference proteome</keyword>
<dbReference type="Pfam" id="PF05534">
    <property type="entry name" value="HicB"/>
    <property type="match status" value="1"/>
</dbReference>
<dbReference type="InterPro" id="IPR008651">
    <property type="entry name" value="Uncharacterised_HicB"/>
</dbReference>
<dbReference type="RefSeq" id="WP_155935421.1">
    <property type="nucleotide sequence ID" value="NZ_WODC01000009.1"/>
</dbReference>
<dbReference type="SUPFAM" id="SSF143100">
    <property type="entry name" value="TTHA1013/TTHA0281-like"/>
    <property type="match status" value="1"/>
</dbReference>
<sequence length="117" mass="12772">MNVKHYSYRVLWSQEDQEYVGLCAEFPALSWLDEEQAAALEGIVRLVRDVVADMEASGEPIPEPLSQKKFSGKISLRTTPAVHRDLALSAAENGVSLNRLINALITGRGGCKAELGC</sequence>
<accession>A0A7K1KR71</accession>
<proteinExistence type="predicted"/>
<reference evidence="1 2" key="1">
    <citation type="submission" date="2019-11" db="EMBL/GenBank/DDBJ databases">
        <title>Pseudodesulfovibrio alkaliphilus, sp. nov., an alkaliphilic sulfate-reducing bacteria from mud volcano of Taman peninsula, Russia.</title>
        <authorList>
            <person name="Frolova A."/>
            <person name="Merkel A.Y."/>
            <person name="Slobodkin A.I."/>
        </authorList>
    </citation>
    <scope>NUCLEOTIDE SEQUENCE [LARGE SCALE GENOMIC DNA]</scope>
    <source>
        <strain evidence="1 2">F-1</strain>
    </source>
</reference>
<dbReference type="Proteomes" id="UP000461162">
    <property type="component" value="Unassembled WGS sequence"/>
</dbReference>
<dbReference type="EMBL" id="WODC01000009">
    <property type="protein sequence ID" value="MUM78577.1"/>
    <property type="molecule type" value="Genomic_DNA"/>
</dbReference>
<protein>
    <submittedName>
        <fullName evidence="1">Toxin-antitoxin system HicB family antitoxin</fullName>
    </submittedName>
</protein>